<sequence>MAATSIKTKVEIQYSDLTITDDQLISKAKKAYGKKDIKDLNIYVKPEEKMGYFVVNGSDNGCFDL</sequence>
<evidence type="ECO:0000313" key="1">
    <source>
        <dbReference type="EMBL" id="SCY09046.1"/>
    </source>
</evidence>
<dbReference type="Proteomes" id="UP000183047">
    <property type="component" value="Unassembled WGS sequence"/>
</dbReference>
<gene>
    <name evidence="1" type="ORF">SAMN02910451_01364</name>
</gene>
<dbReference type="AlphaFoldDB" id="A0A1G5D321"/>
<evidence type="ECO:0000313" key="2">
    <source>
        <dbReference type="Proteomes" id="UP000183047"/>
    </source>
</evidence>
<dbReference type="InterPro" id="IPR046313">
    <property type="entry name" value="DUF6465"/>
</dbReference>
<dbReference type="EMBL" id="FMUR01000007">
    <property type="protein sequence ID" value="SCY09046.1"/>
    <property type="molecule type" value="Genomic_DNA"/>
</dbReference>
<proteinExistence type="predicted"/>
<name>A0A1G5D321_9FIRM</name>
<organism evidence="1 2">
    <name type="scientific">Butyrivibrio hungatei</name>
    <dbReference type="NCBI Taxonomy" id="185008"/>
    <lineage>
        <taxon>Bacteria</taxon>
        <taxon>Bacillati</taxon>
        <taxon>Bacillota</taxon>
        <taxon>Clostridia</taxon>
        <taxon>Lachnospirales</taxon>
        <taxon>Lachnospiraceae</taxon>
        <taxon>Butyrivibrio</taxon>
    </lineage>
</organism>
<accession>A0A1G5D321</accession>
<reference evidence="2" key="1">
    <citation type="submission" date="2016-10" db="EMBL/GenBank/DDBJ databases">
        <authorList>
            <person name="Varghese N."/>
            <person name="Submissions S."/>
        </authorList>
    </citation>
    <scope>NUCLEOTIDE SEQUENCE [LARGE SCALE GENOMIC DNA]</scope>
    <source>
        <strain evidence="2">XBD2006</strain>
    </source>
</reference>
<dbReference type="Pfam" id="PF20069">
    <property type="entry name" value="DUF6465"/>
    <property type="match status" value="1"/>
</dbReference>
<dbReference type="RefSeq" id="WP_074462011.1">
    <property type="nucleotide sequence ID" value="NZ_FMUR01000007.1"/>
</dbReference>
<keyword evidence="2" id="KW-1185">Reference proteome</keyword>
<protein>
    <submittedName>
        <fullName evidence="1">Uncharacterized protein</fullName>
    </submittedName>
</protein>